<dbReference type="InterPro" id="IPR003953">
    <property type="entry name" value="FAD-dep_OxRdtase_2_FAD-bd"/>
</dbReference>
<protein>
    <recommendedName>
        <fullName evidence="5 11">L-aspartate oxidase</fullName>
        <ecNumber evidence="4 11">1.4.3.16</ecNumber>
    </recommendedName>
</protein>
<comment type="catalytic activity">
    <reaction evidence="10">
        <text>L-aspartate + O2 = iminosuccinate + H2O2</text>
        <dbReference type="Rhea" id="RHEA:25876"/>
        <dbReference type="ChEBI" id="CHEBI:15379"/>
        <dbReference type="ChEBI" id="CHEBI:16240"/>
        <dbReference type="ChEBI" id="CHEBI:29991"/>
        <dbReference type="ChEBI" id="CHEBI:77875"/>
        <dbReference type="EC" id="1.4.3.16"/>
    </reaction>
    <physiologicalReaction direction="left-to-right" evidence="10">
        <dbReference type="Rhea" id="RHEA:25877"/>
    </physiologicalReaction>
</comment>
<evidence type="ECO:0000256" key="5">
    <source>
        <dbReference type="ARBA" id="ARBA00021901"/>
    </source>
</evidence>
<dbReference type="SUPFAM" id="SSF46977">
    <property type="entry name" value="Succinate dehydrogenase/fumarate reductase flavoprotein C-terminal domain"/>
    <property type="match status" value="1"/>
</dbReference>
<dbReference type="InterPro" id="IPR027477">
    <property type="entry name" value="Succ_DH/fumarate_Rdtase_cat_sf"/>
</dbReference>
<evidence type="ECO:0000256" key="2">
    <source>
        <dbReference type="ARBA" id="ARBA00004950"/>
    </source>
</evidence>
<dbReference type="PRINTS" id="PR00368">
    <property type="entry name" value="FADPNR"/>
</dbReference>
<dbReference type="PANTHER" id="PTHR42716">
    <property type="entry name" value="L-ASPARTATE OXIDASE"/>
    <property type="match status" value="1"/>
</dbReference>
<evidence type="ECO:0000256" key="9">
    <source>
        <dbReference type="ARBA" id="ARBA00023002"/>
    </source>
</evidence>
<dbReference type="SUPFAM" id="SSF56425">
    <property type="entry name" value="Succinate dehydrogenase/fumarate reductase flavoprotein, catalytic domain"/>
    <property type="match status" value="1"/>
</dbReference>
<sequence length="531" mass="59765">MEKHRYLIDINPNKLQKEYHDVIIIGSGIAGIYAAIKIPKEYDIVILTKKTLDVSNSALAQGGIAVSLNKDDSPNFHLRDTLYAGAGLCNERTVKVLVNEASENITSLCKLGVEFDRSQNGGLSLTREGAHSKNRIIHAGDITGKVVCDKLNSIVKTYHNIKIKETTFVLDILTENNICKGVIAYDENNSTFKLYLANVVVCATGGYGQLYAATTNPEVSTGDGVCFAYRAGAELMNLELVQFHPTAFYHPENKNFLISEAVRGEGALLKNIKGIRFMPEYHEFNELAPRDVVSRAIFEEMRKTDVEYVYLDITFKSKEYLERRFPNIYKTCLGYGVDMAKDYIPVAPVQHYCMGGIKTDEYGRTNITGFYSCGEAACNGIHGANRLASNSLLEGLVFGSRIGKEIPNILNNSLKKKDFTFRYETSRAPLNIDKQAIKKEIQEIMTKNAGIVRDRDGLLFAKKKVDVYSNLVEQMTNQCIDDFELQNYVLLSKLVLESALEREESRGAHFRSDFRETDDKKWRKNIIKKWG</sequence>
<dbReference type="STRING" id="146817.SAMN04488502_10767"/>
<organism evidence="16 17">
    <name type="scientific">Dendrosporobacter quercicolus</name>
    <dbReference type="NCBI Taxonomy" id="146817"/>
    <lineage>
        <taxon>Bacteria</taxon>
        <taxon>Bacillati</taxon>
        <taxon>Bacillota</taxon>
        <taxon>Negativicutes</taxon>
        <taxon>Selenomonadales</taxon>
        <taxon>Sporomusaceae</taxon>
        <taxon>Dendrosporobacter</taxon>
    </lineage>
</organism>
<dbReference type="SUPFAM" id="SSF51905">
    <property type="entry name" value="FAD/NAD(P)-binding domain"/>
    <property type="match status" value="1"/>
</dbReference>
<dbReference type="InterPro" id="IPR005288">
    <property type="entry name" value="NadB"/>
</dbReference>
<feature type="domain" description="Fumarate reductase/succinate dehydrogenase flavoprotein-like C-terminal" evidence="15">
    <location>
        <begin position="439"/>
        <end position="525"/>
    </location>
</feature>
<dbReference type="GO" id="GO:0005737">
    <property type="term" value="C:cytoplasm"/>
    <property type="evidence" value="ECO:0007669"/>
    <property type="project" value="UniProtKB-SubCell"/>
</dbReference>
<dbReference type="NCBIfam" id="TIGR00551">
    <property type="entry name" value="nadB"/>
    <property type="match status" value="1"/>
</dbReference>
<comment type="subcellular location">
    <subcellularLocation>
        <location evidence="13">Cytoplasm</location>
    </subcellularLocation>
</comment>
<dbReference type="InterPro" id="IPR037099">
    <property type="entry name" value="Fum_R/Succ_DH_flav-like_C_sf"/>
</dbReference>
<evidence type="ECO:0000256" key="10">
    <source>
        <dbReference type="ARBA" id="ARBA00048305"/>
    </source>
</evidence>
<comment type="similarity">
    <text evidence="3 13">Belongs to the FAD-dependent oxidoreductase 2 family. NadB subfamily.</text>
</comment>
<dbReference type="PIRSF" id="PIRSF000171">
    <property type="entry name" value="SDHA_APRA_LASPO"/>
    <property type="match status" value="1"/>
</dbReference>
<dbReference type="FunFam" id="3.90.700.10:FF:000002">
    <property type="entry name" value="L-aspartate oxidase"/>
    <property type="match status" value="1"/>
</dbReference>
<dbReference type="Gene3D" id="1.20.58.100">
    <property type="entry name" value="Fumarate reductase/succinate dehydrogenase flavoprotein-like, C-terminal domain"/>
    <property type="match status" value="1"/>
</dbReference>
<evidence type="ECO:0000256" key="8">
    <source>
        <dbReference type="ARBA" id="ARBA00022827"/>
    </source>
</evidence>
<dbReference type="InterPro" id="IPR015939">
    <property type="entry name" value="Fum_Rdtase/Succ_DH_flav-like_C"/>
</dbReference>
<dbReference type="GO" id="GO:0008734">
    <property type="term" value="F:L-aspartate oxidase activity"/>
    <property type="evidence" value="ECO:0007669"/>
    <property type="project" value="UniProtKB-UniRule"/>
</dbReference>
<dbReference type="Proteomes" id="UP000214880">
    <property type="component" value="Unassembled WGS sequence"/>
</dbReference>
<dbReference type="GO" id="GO:0033765">
    <property type="term" value="F:steroid dehydrogenase activity, acting on the CH-CH group of donors"/>
    <property type="evidence" value="ECO:0007669"/>
    <property type="project" value="UniProtKB-ARBA"/>
</dbReference>
<keyword evidence="8 13" id="KW-0274">FAD</keyword>
<dbReference type="OrthoDB" id="9806724at2"/>
<proteinExistence type="inferred from homology"/>
<gene>
    <name evidence="16" type="ORF">SAMN04488502_10767</name>
</gene>
<dbReference type="PANTHER" id="PTHR42716:SF2">
    <property type="entry name" value="L-ASPARTATE OXIDASE, CHLOROPLASTIC"/>
    <property type="match status" value="1"/>
</dbReference>
<evidence type="ECO:0000256" key="12">
    <source>
        <dbReference type="PIRSR" id="PIRSR000171-1"/>
    </source>
</evidence>
<keyword evidence="7 13" id="KW-0662">Pyridine nucleotide biosynthesis</keyword>
<dbReference type="AlphaFoldDB" id="A0A1G9VXH6"/>
<evidence type="ECO:0000256" key="1">
    <source>
        <dbReference type="ARBA" id="ARBA00001974"/>
    </source>
</evidence>
<dbReference type="EC" id="1.4.3.16" evidence="4 11"/>
<dbReference type="RefSeq" id="WP_092074081.1">
    <property type="nucleotide sequence ID" value="NZ_FNHB01000007.1"/>
</dbReference>
<evidence type="ECO:0000256" key="11">
    <source>
        <dbReference type="NCBIfam" id="TIGR00551"/>
    </source>
</evidence>
<evidence type="ECO:0000259" key="14">
    <source>
        <dbReference type="Pfam" id="PF00890"/>
    </source>
</evidence>
<dbReference type="Gene3D" id="3.50.50.60">
    <property type="entry name" value="FAD/NAD(P)-binding domain"/>
    <property type="match status" value="1"/>
</dbReference>
<dbReference type="UniPathway" id="UPA00253">
    <property type="reaction ID" value="UER00326"/>
</dbReference>
<dbReference type="InterPro" id="IPR036188">
    <property type="entry name" value="FAD/NAD-bd_sf"/>
</dbReference>
<dbReference type="EMBL" id="FNHB01000007">
    <property type="protein sequence ID" value="SDM76959.1"/>
    <property type="molecule type" value="Genomic_DNA"/>
</dbReference>
<evidence type="ECO:0000313" key="17">
    <source>
        <dbReference type="Proteomes" id="UP000214880"/>
    </source>
</evidence>
<evidence type="ECO:0000313" key="16">
    <source>
        <dbReference type="EMBL" id="SDM76959.1"/>
    </source>
</evidence>
<keyword evidence="9 13" id="KW-0560">Oxidoreductase</keyword>
<dbReference type="Gene3D" id="3.90.700.10">
    <property type="entry name" value="Succinate dehydrogenase/fumarate reductase flavoprotein, catalytic domain"/>
    <property type="match status" value="1"/>
</dbReference>
<dbReference type="GO" id="GO:0034628">
    <property type="term" value="P:'de novo' NAD+ biosynthetic process from L-aspartate"/>
    <property type="evidence" value="ECO:0007669"/>
    <property type="project" value="TreeGrafter"/>
</dbReference>
<comment type="pathway">
    <text evidence="2 13">Cofactor biosynthesis; NAD(+) biosynthesis; iminoaspartate from L-aspartate (oxidase route): step 1/1.</text>
</comment>
<accession>A0A1G9VXH6</accession>
<reference evidence="16 17" key="1">
    <citation type="submission" date="2016-10" db="EMBL/GenBank/DDBJ databases">
        <authorList>
            <person name="de Groot N.N."/>
        </authorList>
    </citation>
    <scope>NUCLEOTIDE SEQUENCE [LARGE SCALE GENOMIC DNA]</scope>
    <source>
        <strain evidence="16 17">DSM 1736</strain>
    </source>
</reference>
<comment type="function">
    <text evidence="13">Catalyzes the oxidation of L-aspartate to iminoaspartate.</text>
</comment>
<evidence type="ECO:0000256" key="3">
    <source>
        <dbReference type="ARBA" id="ARBA00008562"/>
    </source>
</evidence>
<name>A0A1G9VXH6_9FIRM</name>
<evidence type="ECO:0000256" key="13">
    <source>
        <dbReference type="RuleBase" id="RU362049"/>
    </source>
</evidence>
<keyword evidence="6 13" id="KW-0285">Flavoprotein</keyword>
<evidence type="ECO:0000256" key="6">
    <source>
        <dbReference type="ARBA" id="ARBA00022630"/>
    </source>
</evidence>
<feature type="domain" description="FAD-dependent oxidoreductase 2 FAD-binding" evidence="14">
    <location>
        <begin position="21"/>
        <end position="392"/>
    </location>
</feature>
<evidence type="ECO:0000256" key="4">
    <source>
        <dbReference type="ARBA" id="ARBA00012173"/>
    </source>
</evidence>
<evidence type="ECO:0000256" key="7">
    <source>
        <dbReference type="ARBA" id="ARBA00022642"/>
    </source>
</evidence>
<dbReference type="Pfam" id="PF02910">
    <property type="entry name" value="Succ_DH_flav_C"/>
    <property type="match status" value="1"/>
</dbReference>
<evidence type="ECO:0000259" key="15">
    <source>
        <dbReference type="Pfam" id="PF02910"/>
    </source>
</evidence>
<keyword evidence="17" id="KW-1185">Reference proteome</keyword>
<feature type="active site" description="Proton acceptor" evidence="12">
    <location>
        <position position="290"/>
    </location>
</feature>
<comment type="cofactor">
    <cofactor evidence="1 13">
        <name>FAD</name>
        <dbReference type="ChEBI" id="CHEBI:57692"/>
    </cofactor>
</comment>
<dbReference type="Pfam" id="PF00890">
    <property type="entry name" value="FAD_binding_2"/>
    <property type="match status" value="1"/>
</dbReference>